<dbReference type="InterPro" id="IPR016032">
    <property type="entry name" value="Sig_transdc_resp-reg_C-effctor"/>
</dbReference>
<dbReference type="RefSeq" id="WP_228548133.1">
    <property type="nucleotide sequence ID" value="NZ_ARXR01000029.1"/>
</dbReference>
<dbReference type="PANTHER" id="PTHR44688">
    <property type="entry name" value="DNA-BINDING TRANSCRIPTIONAL ACTIVATOR DEVR_DOSR"/>
    <property type="match status" value="1"/>
</dbReference>
<dbReference type="SMART" id="SM00421">
    <property type="entry name" value="HTH_LUXR"/>
    <property type="match status" value="1"/>
</dbReference>
<organism evidence="5 6">
    <name type="scientific">Alloalcanivorax venustensis ISO4</name>
    <dbReference type="NCBI Taxonomy" id="1177184"/>
    <lineage>
        <taxon>Bacteria</taxon>
        <taxon>Pseudomonadati</taxon>
        <taxon>Pseudomonadota</taxon>
        <taxon>Gammaproteobacteria</taxon>
        <taxon>Oceanospirillales</taxon>
        <taxon>Alcanivoracaceae</taxon>
        <taxon>Alloalcanivorax</taxon>
    </lineage>
</organism>
<feature type="domain" description="HTH luxR-type" evidence="4">
    <location>
        <begin position="154"/>
        <end position="219"/>
    </location>
</feature>
<dbReference type="PROSITE" id="PS00622">
    <property type="entry name" value="HTH_LUXR_1"/>
    <property type="match status" value="1"/>
</dbReference>
<dbReference type="PANTHER" id="PTHR44688:SF16">
    <property type="entry name" value="DNA-BINDING TRANSCRIPTIONAL ACTIVATOR DEVR_DOSR"/>
    <property type="match status" value="1"/>
</dbReference>
<gene>
    <name evidence="5" type="ORF">ISO4_02663</name>
</gene>
<dbReference type="InterPro" id="IPR000792">
    <property type="entry name" value="Tscrpt_reg_LuxR_C"/>
</dbReference>
<dbReference type="SUPFAM" id="SSF46894">
    <property type="entry name" value="C-terminal effector domain of the bipartite response regulators"/>
    <property type="match status" value="1"/>
</dbReference>
<dbReference type="InterPro" id="IPR036388">
    <property type="entry name" value="WH-like_DNA-bd_sf"/>
</dbReference>
<evidence type="ECO:0000313" key="5">
    <source>
        <dbReference type="EMBL" id="MBF5054061.1"/>
    </source>
</evidence>
<evidence type="ECO:0000259" key="4">
    <source>
        <dbReference type="PROSITE" id="PS50043"/>
    </source>
</evidence>
<reference evidence="5 6" key="1">
    <citation type="submission" date="2012-09" db="EMBL/GenBank/DDBJ databases">
        <title>Genome Sequence of alkane-degrading Bacterium Alcanivorax venustensis ISO4.</title>
        <authorList>
            <person name="Lai Q."/>
            <person name="Shao Z."/>
        </authorList>
    </citation>
    <scope>NUCLEOTIDE SEQUENCE [LARGE SCALE GENOMIC DNA]</scope>
    <source>
        <strain evidence="5 6">ISO4</strain>
    </source>
</reference>
<keyword evidence="1" id="KW-0805">Transcription regulation</keyword>
<dbReference type="Gene3D" id="1.10.10.10">
    <property type="entry name" value="Winged helix-like DNA-binding domain superfamily/Winged helix DNA-binding domain"/>
    <property type="match status" value="1"/>
</dbReference>
<keyword evidence="2" id="KW-0238">DNA-binding</keyword>
<dbReference type="Pfam" id="PF00196">
    <property type="entry name" value="GerE"/>
    <property type="match status" value="1"/>
</dbReference>
<dbReference type="Proteomes" id="UP000644441">
    <property type="component" value="Unassembled WGS sequence"/>
</dbReference>
<dbReference type="PRINTS" id="PR00038">
    <property type="entry name" value="HTHLUXR"/>
</dbReference>
<keyword evidence="6" id="KW-1185">Reference proteome</keyword>
<comment type="caution">
    <text evidence="5">The sequence shown here is derived from an EMBL/GenBank/DDBJ whole genome shotgun (WGS) entry which is preliminary data.</text>
</comment>
<dbReference type="CDD" id="cd06170">
    <property type="entry name" value="LuxR_C_like"/>
    <property type="match status" value="1"/>
</dbReference>
<evidence type="ECO:0000256" key="1">
    <source>
        <dbReference type="ARBA" id="ARBA00023015"/>
    </source>
</evidence>
<proteinExistence type="predicted"/>
<name>A0ABS0AIW4_9GAMM</name>
<keyword evidence="3" id="KW-0804">Transcription</keyword>
<dbReference type="Gene3D" id="3.40.50.2300">
    <property type="match status" value="1"/>
</dbReference>
<evidence type="ECO:0000256" key="3">
    <source>
        <dbReference type="ARBA" id="ARBA00023163"/>
    </source>
</evidence>
<accession>A0ABS0AIW4</accession>
<dbReference type="PROSITE" id="PS50043">
    <property type="entry name" value="HTH_LUXR_2"/>
    <property type="match status" value="1"/>
</dbReference>
<dbReference type="EMBL" id="ARXR01000029">
    <property type="protein sequence ID" value="MBF5054061.1"/>
    <property type="molecule type" value="Genomic_DNA"/>
</dbReference>
<evidence type="ECO:0000256" key="2">
    <source>
        <dbReference type="ARBA" id="ARBA00023125"/>
    </source>
</evidence>
<sequence>MDELMDTQESQKVYVVGGQHLQNALLTEFLDKASITASAVKSVDQVHEDDLRAVEQNLFLVDFHSVDVNDVITRLLETDKRLDSEILIGVFNVDDDDDLSRLAGLPMVNGGFQHDCPQGLLTKGIKSMFEGELWFPRKVLQQYLVKSRAFNKTFGRNEVNLTDREIEVLKVMATGAKNSEIATVLNLSPHTIKTHIYNIFKKINASNRLQAVNWAQENL</sequence>
<evidence type="ECO:0000313" key="6">
    <source>
        <dbReference type="Proteomes" id="UP000644441"/>
    </source>
</evidence>
<protein>
    <submittedName>
        <fullName evidence="5">LuxR family transcriptional regulator</fullName>
    </submittedName>
</protein>